<accession>A0A1H5W9W0</accession>
<keyword evidence="4" id="KW-1185">Reference proteome</keyword>
<dbReference type="SUPFAM" id="SSF52540">
    <property type="entry name" value="P-loop containing nucleoside triphosphate hydrolases"/>
    <property type="match status" value="1"/>
</dbReference>
<dbReference type="Gene3D" id="3.40.50.300">
    <property type="entry name" value="P-loop containing nucleotide triphosphate hydrolases"/>
    <property type="match status" value="1"/>
</dbReference>
<dbReference type="Proteomes" id="UP000236740">
    <property type="component" value="Unassembled WGS sequence"/>
</dbReference>
<dbReference type="GeneID" id="39856770"/>
<gene>
    <name evidence="2" type="ORF">DV707_01750</name>
    <name evidence="3" type="ORF">SAMN04488133_1208</name>
</gene>
<dbReference type="InterPro" id="IPR027417">
    <property type="entry name" value="P-loop_NTPase"/>
</dbReference>
<protein>
    <submittedName>
        <fullName evidence="3">AAA domain-containing protein</fullName>
    </submittedName>
    <submittedName>
        <fullName evidence="2">ParA family protein</fullName>
    </submittedName>
</protein>
<proteinExistence type="predicted"/>
<dbReference type="KEGG" id="hlm:DV707_01750"/>
<dbReference type="AlphaFoldDB" id="A0A1H5W9W0"/>
<reference evidence="3 4" key="1">
    <citation type="submission" date="2016-10" db="EMBL/GenBank/DDBJ databases">
        <authorList>
            <person name="de Groot N.N."/>
        </authorList>
    </citation>
    <scope>NUCLEOTIDE SEQUENCE [LARGE SCALE GENOMIC DNA]</scope>
    <source>
        <strain evidence="3 4">CGMCC 1.10331</strain>
    </source>
</reference>
<evidence type="ECO:0000313" key="5">
    <source>
        <dbReference type="Proteomes" id="UP000296733"/>
    </source>
</evidence>
<dbReference type="PANTHER" id="PTHR13696:SF99">
    <property type="entry name" value="COBYRINIC ACID AC-DIAMIDE SYNTHASE"/>
    <property type="match status" value="1"/>
</dbReference>
<dbReference type="Proteomes" id="UP000296733">
    <property type="component" value="Chromosome"/>
</dbReference>
<dbReference type="Pfam" id="PF13614">
    <property type="entry name" value="AAA_31"/>
    <property type="match status" value="1"/>
</dbReference>
<dbReference type="InterPro" id="IPR050678">
    <property type="entry name" value="DNA_Partitioning_ATPase"/>
</dbReference>
<dbReference type="OrthoDB" id="313523at2157"/>
<evidence type="ECO:0000259" key="1">
    <source>
        <dbReference type="Pfam" id="PF13614"/>
    </source>
</evidence>
<evidence type="ECO:0000313" key="2">
    <source>
        <dbReference type="EMBL" id="QCC46501.1"/>
    </source>
</evidence>
<evidence type="ECO:0000313" key="4">
    <source>
        <dbReference type="Proteomes" id="UP000236740"/>
    </source>
</evidence>
<reference evidence="2 5" key="2">
    <citation type="journal article" date="2019" name="Nat. Commun.">
        <title>A new type of DNA phosphorothioation-based antiviral system in archaea.</title>
        <authorList>
            <person name="Xiong L."/>
            <person name="Liu S."/>
            <person name="Chen S."/>
            <person name="Xiao Y."/>
            <person name="Zhu B."/>
            <person name="Gao Y."/>
            <person name="Zhang Y."/>
            <person name="Chen B."/>
            <person name="Luo J."/>
            <person name="Deng Z."/>
            <person name="Chen X."/>
            <person name="Wang L."/>
            <person name="Chen S."/>
        </authorList>
    </citation>
    <scope>NUCLEOTIDE SEQUENCE [LARGE SCALE GENOMIC DNA]</scope>
    <source>
        <strain evidence="2 5">CGMCC 1.10331</strain>
    </source>
</reference>
<sequence length="253" mass="25764">MRETETADVTAFVGAAGGAGTTRTGIEVGAALAAGGREVAILDAAFATQGLADYVGGRIDPDLTRLLVDDERDLSTGLREVALPERVPGRVAVCPAHAPFERLARAKRVEAARRFESLIETAAARFDHVLLDVPPIAANQAVAAVNAADRIAVVAPASDRGTEAIQRCHERLADVGTGASLVVSVRGELETADVSVPGTEATAVDAAPACLGGDDAFARAIQRVAAAVTEEELAEPEAGGGGLLGSVGELVGR</sequence>
<dbReference type="InterPro" id="IPR025669">
    <property type="entry name" value="AAA_dom"/>
</dbReference>
<organism evidence="3 4">
    <name type="scientific">Halobellus limi</name>
    <dbReference type="NCBI Taxonomy" id="699433"/>
    <lineage>
        <taxon>Archaea</taxon>
        <taxon>Methanobacteriati</taxon>
        <taxon>Methanobacteriota</taxon>
        <taxon>Stenosarchaea group</taxon>
        <taxon>Halobacteria</taxon>
        <taxon>Halobacteriales</taxon>
        <taxon>Haloferacaceae</taxon>
        <taxon>Halobellus</taxon>
    </lineage>
</organism>
<dbReference type="EMBL" id="FNVN01000001">
    <property type="protein sequence ID" value="SEF96225.1"/>
    <property type="molecule type" value="Genomic_DNA"/>
</dbReference>
<dbReference type="EMBL" id="CP031311">
    <property type="protein sequence ID" value="QCC46501.1"/>
    <property type="molecule type" value="Genomic_DNA"/>
</dbReference>
<name>A0A1H5W9W0_9EURY</name>
<feature type="domain" description="AAA" evidence="1">
    <location>
        <begin position="10"/>
        <end position="171"/>
    </location>
</feature>
<dbReference type="PANTHER" id="PTHR13696">
    <property type="entry name" value="P-LOOP CONTAINING NUCLEOSIDE TRIPHOSPHATE HYDROLASE"/>
    <property type="match status" value="1"/>
</dbReference>
<dbReference type="RefSeq" id="WP_103990901.1">
    <property type="nucleotide sequence ID" value="NZ_CP031311.1"/>
</dbReference>
<evidence type="ECO:0000313" key="3">
    <source>
        <dbReference type="EMBL" id="SEF96225.1"/>
    </source>
</evidence>